<comment type="caution">
    <text evidence="1">The sequence shown here is derived from an EMBL/GenBank/DDBJ whole genome shotgun (WGS) entry which is preliminary data.</text>
</comment>
<gene>
    <name evidence="1" type="ORF">CLIB1444_01S11430</name>
</gene>
<dbReference type="Proteomes" id="UP001152531">
    <property type="component" value="Unassembled WGS sequence"/>
</dbReference>
<evidence type="ECO:0000313" key="1">
    <source>
        <dbReference type="EMBL" id="CAH6718647.1"/>
    </source>
</evidence>
<sequence length="223" mass="25429">MTIDLEHNSNADIVRIFFIRHGQTDHNVKKIIQGHHDIDINDNGVQQAKTLGKFIEKVKFDKMFSSDLVRCVNTSKEILEFQDCDFVTSQNWRERCMGKSEGLHIQDAIAKYGEDFRNLGEKHHELVGRLVEAFDLVVAESIEKGYTNVAICSHGGSITAFFDYLYTHGFKLNGLTKSDLRVPFNTSVSVVDVAKYTKLGTIQMFGNTRHLGADYRVQDQRLR</sequence>
<evidence type="ECO:0000313" key="2">
    <source>
        <dbReference type="Proteomes" id="UP001152531"/>
    </source>
</evidence>
<proteinExistence type="predicted"/>
<keyword evidence="2" id="KW-1185">Reference proteome</keyword>
<reference evidence="1" key="1">
    <citation type="submission" date="2022-06" db="EMBL/GenBank/DDBJ databases">
        <authorList>
            <person name="Legras J.-L."/>
            <person name="Devillers H."/>
            <person name="Grondin C."/>
        </authorList>
    </citation>
    <scope>NUCLEOTIDE SEQUENCE</scope>
    <source>
        <strain evidence="1">CLIB 1444</strain>
    </source>
</reference>
<name>A0ACA9Y142_9ASCO</name>
<dbReference type="EMBL" id="CALSDN010000001">
    <property type="protein sequence ID" value="CAH6718647.1"/>
    <property type="molecule type" value="Genomic_DNA"/>
</dbReference>
<protein>
    <submittedName>
        <fullName evidence="1">Broad-specificity phosphatase</fullName>
    </submittedName>
</protein>
<organism evidence="1 2">
    <name type="scientific">[Candida] jaroonii</name>
    <dbReference type="NCBI Taxonomy" id="467808"/>
    <lineage>
        <taxon>Eukaryota</taxon>
        <taxon>Fungi</taxon>
        <taxon>Dikarya</taxon>
        <taxon>Ascomycota</taxon>
        <taxon>Saccharomycotina</taxon>
        <taxon>Pichiomycetes</taxon>
        <taxon>Debaryomycetaceae</taxon>
        <taxon>Yamadazyma</taxon>
    </lineage>
</organism>
<accession>A0ACA9Y142</accession>